<keyword evidence="3" id="KW-1185">Reference proteome</keyword>
<evidence type="ECO:0000313" key="3">
    <source>
        <dbReference type="Proteomes" id="UP000410492"/>
    </source>
</evidence>
<dbReference type="AlphaFoldDB" id="A0A653DMK6"/>
<protein>
    <submittedName>
        <fullName evidence="2">Uncharacterized protein</fullName>
    </submittedName>
</protein>
<dbReference type="Proteomes" id="UP000410492">
    <property type="component" value="Unassembled WGS sequence"/>
</dbReference>
<feature type="signal peptide" evidence="1">
    <location>
        <begin position="1"/>
        <end position="21"/>
    </location>
</feature>
<organism evidence="2 3">
    <name type="scientific">Callosobruchus maculatus</name>
    <name type="common">Southern cowpea weevil</name>
    <name type="synonym">Pulse bruchid</name>
    <dbReference type="NCBI Taxonomy" id="64391"/>
    <lineage>
        <taxon>Eukaryota</taxon>
        <taxon>Metazoa</taxon>
        <taxon>Ecdysozoa</taxon>
        <taxon>Arthropoda</taxon>
        <taxon>Hexapoda</taxon>
        <taxon>Insecta</taxon>
        <taxon>Pterygota</taxon>
        <taxon>Neoptera</taxon>
        <taxon>Endopterygota</taxon>
        <taxon>Coleoptera</taxon>
        <taxon>Polyphaga</taxon>
        <taxon>Cucujiformia</taxon>
        <taxon>Chrysomeloidea</taxon>
        <taxon>Chrysomelidae</taxon>
        <taxon>Bruchinae</taxon>
        <taxon>Bruchini</taxon>
        <taxon>Callosobruchus</taxon>
    </lineage>
</organism>
<proteinExistence type="predicted"/>
<gene>
    <name evidence="2" type="ORF">CALMAC_LOCUS18337</name>
</gene>
<dbReference type="EMBL" id="CAACVG010012733">
    <property type="protein sequence ID" value="VEN60742.1"/>
    <property type="molecule type" value="Genomic_DNA"/>
</dbReference>
<accession>A0A653DMK6</accession>
<sequence>MKKLGKLLTVTILLWYRSCSGRTPRPSGNAIMVDPGAGGGKVRYF</sequence>
<reference evidence="2 3" key="1">
    <citation type="submission" date="2019-01" db="EMBL/GenBank/DDBJ databases">
        <authorList>
            <person name="Sayadi A."/>
        </authorList>
    </citation>
    <scope>NUCLEOTIDE SEQUENCE [LARGE SCALE GENOMIC DNA]</scope>
</reference>
<name>A0A653DMK6_CALMS</name>
<keyword evidence="1" id="KW-0732">Signal</keyword>
<evidence type="ECO:0000256" key="1">
    <source>
        <dbReference type="SAM" id="SignalP"/>
    </source>
</evidence>
<evidence type="ECO:0000313" key="2">
    <source>
        <dbReference type="EMBL" id="VEN60742.1"/>
    </source>
</evidence>
<feature type="chain" id="PRO_5025033595" evidence="1">
    <location>
        <begin position="22"/>
        <end position="45"/>
    </location>
</feature>